<comment type="caution">
    <text evidence="3">The sequence shown here is derived from an EMBL/GenBank/DDBJ whole genome shotgun (WGS) entry which is preliminary data.</text>
</comment>
<name>I9LAJ8_9FIRM</name>
<gene>
    <name evidence="3" type="ORF">FB4_4183</name>
</gene>
<dbReference type="PANTHER" id="PTHR42915">
    <property type="entry name" value="HYPOTHETICAL 460 KDA PROTEIN IN FEUA-SIGW INTERGENIC REGION [PRECURSOR]"/>
    <property type="match status" value="1"/>
</dbReference>
<evidence type="ECO:0000259" key="2">
    <source>
        <dbReference type="Pfam" id="PF20732"/>
    </source>
</evidence>
<dbReference type="PATRIC" id="fig|1149862.3.peg.3152"/>
<dbReference type="GO" id="GO:0033922">
    <property type="term" value="F:peptidoglycan beta-N-acetylmuramidase activity"/>
    <property type="evidence" value="ECO:0007669"/>
    <property type="project" value="InterPro"/>
</dbReference>
<sequence>MNRNTARVMLLFMVLIIGMANLISIGETKKQATPKKNPQIKQSVTVRLGIDRIDAYSQIFAGKRVGLITNSTGMNSSFQSSVDVLHEKTNLVALFSPEHGIRGAAKAGDSVNTSVDEKTGLPVYSLYGATKKPTPEMLADIDVLAFDIQDVGARSYTYIYTMAYAMQACKELGKTMVILDRPNPIGGTMVEGNLIKPGFESFIGMYPIPTRHGMTVGELARLFNAEFGIGCDLVVIEMTGWQRTMNFEETHLPWVMTSPNIPTPDTALVYPGTGIFGGTNISEGVGTTRPFEFVGAPWLDAYDLAEKMTALQLPGVIFRPAFFTPTFGLYQNEPCAGVQLHVIDKKTFLPVKTAMSLLYTIQEMSGDKFSFTRNGKNESSIDLVTGDDSIRKGTYSLHELYSLWEKDTDQFKAMSKKYYLY</sequence>
<dbReference type="PANTHER" id="PTHR42915:SF1">
    <property type="entry name" value="PEPTIDOGLYCAN BETA-N-ACETYLMURAMIDASE NAMZ"/>
    <property type="match status" value="1"/>
</dbReference>
<dbReference type="InterPro" id="IPR008302">
    <property type="entry name" value="NamZ"/>
</dbReference>
<protein>
    <submittedName>
        <fullName evidence="3">Putative conserved protein UCP016719</fullName>
    </submittedName>
</protein>
<feature type="domain" description="Peptidoglycan beta-N-acetylmuramidase NamZ C-terminal" evidence="2">
    <location>
        <begin position="268"/>
        <end position="421"/>
    </location>
</feature>
<keyword evidence="4" id="KW-1185">Reference proteome</keyword>
<feature type="domain" description="Peptidoglycan beta-N-acetylmuramidase NamZ N-terminal" evidence="1">
    <location>
        <begin position="65"/>
        <end position="264"/>
    </location>
</feature>
<proteinExistence type="predicted"/>
<dbReference type="Pfam" id="PF20732">
    <property type="entry name" value="NamZ_C"/>
    <property type="match status" value="1"/>
</dbReference>
<dbReference type="Gene3D" id="3.90.1150.140">
    <property type="match status" value="1"/>
</dbReference>
<dbReference type="RefSeq" id="WP_007935848.1">
    <property type="nucleotide sequence ID" value="NZ_AKVJ01000030.1"/>
</dbReference>
<dbReference type="EMBL" id="AKVJ01000030">
    <property type="protein sequence ID" value="EIW17434.1"/>
    <property type="molecule type" value="Genomic_DNA"/>
</dbReference>
<evidence type="ECO:0000259" key="1">
    <source>
        <dbReference type="Pfam" id="PF07075"/>
    </source>
</evidence>
<dbReference type="Pfam" id="PF07075">
    <property type="entry name" value="NamZ_N"/>
    <property type="match status" value="1"/>
</dbReference>
<dbReference type="PIRSF" id="PIRSF016719">
    <property type="entry name" value="UCP016719"/>
    <property type="match status" value="1"/>
</dbReference>
<evidence type="ECO:0000313" key="3">
    <source>
        <dbReference type="EMBL" id="EIW17434.1"/>
    </source>
</evidence>
<dbReference type="InterPro" id="IPR048503">
    <property type="entry name" value="NamZ_C"/>
</dbReference>
<dbReference type="AlphaFoldDB" id="I9LAJ8"/>
<organism evidence="3 4">
    <name type="scientific">Pelosinus fermentans B4</name>
    <dbReference type="NCBI Taxonomy" id="1149862"/>
    <lineage>
        <taxon>Bacteria</taxon>
        <taxon>Bacillati</taxon>
        <taxon>Bacillota</taxon>
        <taxon>Negativicutes</taxon>
        <taxon>Selenomonadales</taxon>
        <taxon>Sporomusaceae</taxon>
        <taxon>Pelosinus</taxon>
    </lineage>
</organism>
<dbReference type="Gene3D" id="3.40.50.12170">
    <property type="entry name" value="Uncharacterised protein PF07075, DUF1343"/>
    <property type="match status" value="1"/>
</dbReference>
<accession>I9LAJ8</accession>
<dbReference type="OrthoDB" id="9801061at2"/>
<reference evidence="3 4" key="1">
    <citation type="journal article" date="2012" name="J. Bacteriol.">
        <title>Draft Genome Sequences for Two Metal-Reducing Pelosinus fermentans Strains Isolated from a Cr(VI)-Contaminated Site and for Type Strain R7.</title>
        <authorList>
            <person name="Brown S.D."/>
            <person name="Podar M."/>
            <person name="Klingeman D.M."/>
            <person name="Johnson C.M."/>
            <person name="Yang Z.K."/>
            <person name="Utturkar S.M."/>
            <person name="Land M.L."/>
            <person name="Mosher J.J."/>
            <person name="Hurt R.A.Jr."/>
            <person name="Phelps T.J."/>
            <person name="Palumbo A.V."/>
            <person name="Arkin A.P."/>
            <person name="Hazen T.C."/>
            <person name="Elias D.A."/>
        </authorList>
    </citation>
    <scope>NUCLEOTIDE SEQUENCE [LARGE SCALE GENOMIC DNA]</scope>
    <source>
        <strain evidence="3 4">B4</strain>
    </source>
</reference>
<dbReference type="InterPro" id="IPR048502">
    <property type="entry name" value="NamZ_N"/>
</dbReference>
<dbReference type="Proteomes" id="UP000004324">
    <property type="component" value="Unassembled WGS sequence"/>
</dbReference>
<evidence type="ECO:0000313" key="4">
    <source>
        <dbReference type="Proteomes" id="UP000004324"/>
    </source>
</evidence>